<sequence>MERNETTEEVKIEKEKEQEDEKNSAPKEVTTRKDELKMINVPDMVPHTVSYDFRMKWLWTKTKNICSFIQRLKMYFHT</sequence>
<proteinExistence type="predicted"/>
<dbReference type="Proteomes" id="UP001162480">
    <property type="component" value="Chromosome 2"/>
</dbReference>
<keyword evidence="3" id="KW-1185">Reference proteome</keyword>
<feature type="region of interest" description="Disordered" evidence="1">
    <location>
        <begin position="1"/>
        <end position="31"/>
    </location>
</feature>
<protein>
    <submittedName>
        <fullName evidence="2">Uncharacterized protein</fullName>
    </submittedName>
</protein>
<evidence type="ECO:0000313" key="3">
    <source>
        <dbReference type="Proteomes" id="UP001162480"/>
    </source>
</evidence>
<accession>A0AA36EZY9</accession>
<name>A0AA36EZY9_OCTVU</name>
<evidence type="ECO:0000313" key="2">
    <source>
        <dbReference type="EMBL" id="CAI9718340.1"/>
    </source>
</evidence>
<dbReference type="AlphaFoldDB" id="A0AA36EZY9"/>
<evidence type="ECO:0000256" key="1">
    <source>
        <dbReference type="SAM" id="MobiDB-lite"/>
    </source>
</evidence>
<gene>
    <name evidence="2" type="ORF">OCTVUL_1B009178</name>
</gene>
<organism evidence="2 3">
    <name type="scientific">Octopus vulgaris</name>
    <name type="common">Common octopus</name>
    <dbReference type="NCBI Taxonomy" id="6645"/>
    <lineage>
        <taxon>Eukaryota</taxon>
        <taxon>Metazoa</taxon>
        <taxon>Spiralia</taxon>
        <taxon>Lophotrochozoa</taxon>
        <taxon>Mollusca</taxon>
        <taxon>Cephalopoda</taxon>
        <taxon>Coleoidea</taxon>
        <taxon>Octopodiformes</taxon>
        <taxon>Octopoda</taxon>
        <taxon>Incirrata</taxon>
        <taxon>Octopodidae</taxon>
        <taxon>Octopus</taxon>
    </lineage>
</organism>
<reference evidence="2" key="1">
    <citation type="submission" date="2023-08" db="EMBL/GenBank/DDBJ databases">
        <authorList>
            <person name="Alioto T."/>
            <person name="Alioto T."/>
            <person name="Gomez Garrido J."/>
        </authorList>
    </citation>
    <scope>NUCLEOTIDE SEQUENCE</scope>
</reference>
<dbReference type="EMBL" id="OX597815">
    <property type="protein sequence ID" value="CAI9718340.1"/>
    <property type="molecule type" value="Genomic_DNA"/>
</dbReference>